<keyword evidence="4" id="KW-1185">Reference proteome</keyword>
<dbReference type="Gene3D" id="2.60.40.2470">
    <property type="entry name" value="SoxY domain"/>
    <property type="match status" value="1"/>
</dbReference>
<dbReference type="InterPro" id="IPR032711">
    <property type="entry name" value="SoxY"/>
</dbReference>
<comment type="caution">
    <text evidence="3">The sequence shown here is derived from an EMBL/GenBank/DDBJ whole genome shotgun (WGS) entry which is preliminary data.</text>
</comment>
<dbReference type="EMBL" id="JAVDWV010000031">
    <property type="protein sequence ID" value="MDR7157172.1"/>
    <property type="molecule type" value="Genomic_DNA"/>
</dbReference>
<dbReference type="Proteomes" id="UP001267638">
    <property type="component" value="Unassembled WGS sequence"/>
</dbReference>
<protein>
    <submittedName>
        <fullName evidence="3">Sulfur-oxidizing protein SoxY</fullName>
    </submittedName>
</protein>
<feature type="signal peptide" evidence="1">
    <location>
        <begin position="1"/>
        <end position="18"/>
    </location>
</feature>
<accession>A0ABU1X800</accession>
<keyword evidence="1" id="KW-0732">Signal</keyword>
<dbReference type="InterPro" id="IPR013783">
    <property type="entry name" value="Ig-like_fold"/>
</dbReference>
<evidence type="ECO:0000259" key="2">
    <source>
        <dbReference type="Pfam" id="PF13501"/>
    </source>
</evidence>
<dbReference type="InterPro" id="IPR014756">
    <property type="entry name" value="Ig_E-set"/>
</dbReference>
<dbReference type="InterPro" id="IPR038162">
    <property type="entry name" value="SoxY_sf"/>
</dbReference>
<gene>
    <name evidence="3" type="ORF">J2W40_004020</name>
</gene>
<evidence type="ECO:0000313" key="3">
    <source>
        <dbReference type="EMBL" id="MDR7157172.1"/>
    </source>
</evidence>
<proteinExistence type="predicted"/>
<evidence type="ECO:0000313" key="4">
    <source>
        <dbReference type="Proteomes" id="UP001267638"/>
    </source>
</evidence>
<dbReference type="Gene3D" id="2.60.40.10">
    <property type="entry name" value="Immunoglobulins"/>
    <property type="match status" value="1"/>
</dbReference>
<dbReference type="Pfam" id="PF13501">
    <property type="entry name" value="SoxY"/>
    <property type="match status" value="1"/>
</dbReference>
<reference evidence="3 4" key="1">
    <citation type="submission" date="2023-07" db="EMBL/GenBank/DDBJ databases">
        <title>Sorghum-associated microbial communities from plants grown in Nebraska, USA.</title>
        <authorList>
            <person name="Schachtman D."/>
        </authorList>
    </citation>
    <scope>NUCLEOTIDE SEQUENCE [LARGE SCALE GENOMIC DNA]</scope>
    <source>
        <strain evidence="3 4">4256</strain>
    </source>
</reference>
<evidence type="ECO:0000256" key="1">
    <source>
        <dbReference type="SAM" id="SignalP"/>
    </source>
</evidence>
<feature type="chain" id="PRO_5047060793" evidence="1">
    <location>
        <begin position="19"/>
        <end position="266"/>
    </location>
</feature>
<name>A0ABU1X800_SPHXE</name>
<dbReference type="SUPFAM" id="SSF81296">
    <property type="entry name" value="E set domains"/>
    <property type="match status" value="1"/>
</dbReference>
<dbReference type="NCBIfam" id="TIGR04557">
    <property type="entry name" value="fuse_rel_SoxYZ"/>
    <property type="match status" value="1"/>
</dbReference>
<dbReference type="InterPro" id="IPR030831">
    <property type="entry name" value="Fuse-rel_SoxYZ"/>
</dbReference>
<feature type="domain" description="Ig-like SoxY" evidence="2">
    <location>
        <begin position="39"/>
        <end position="141"/>
    </location>
</feature>
<organism evidence="3 4">
    <name type="scientific">Sphingobium xenophagum</name>
    <dbReference type="NCBI Taxonomy" id="121428"/>
    <lineage>
        <taxon>Bacteria</taxon>
        <taxon>Pseudomonadati</taxon>
        <taxon>Pseudomonadota</taxon>
        <taxon>Alphaproteobacteria</taxon>
        <taxon>Sphingomonadales</taxon>
        <taxon>Sphingomonadaceae</taxon>
        <taxon>Sphingobium</taxon>
    </lineage>
</organism>
<sequence>MQLLIAMLPLAMAMPALARSPYPDDPLQSPMWTAHARLIFGDDPVRFDPRIQLLYPQVAENQRSFPVALDARGVGPVKRMVIFADLNPIPIAIDYRPDLAEPYIATRIKLDQRTPVRGAVQLASGQWLVAGGWVDAAGGGCSAPPVGRITGDWAAHLGEMRGEAWPMGTQGSSRLRITFRHPMDTGLVANIPTYAIEEMTVRSDSGTMLGQMALFASVSEDPAITLIPRVAPGAILSIVARDTNGRTYAAKVPVARQSASVLAPQP</sequence>